<dbReference type="AlphaFoldDB" id="A0A3Q8SAY9"/>
<feature type="transmembrane region" description="Helical" evidence="1">
    <location>
        <begin position="49"/>
        <end position="78"/>
    </location>
</feature>
<accession>A0A3Q8SAY9</accession>
<dbReference type="OrthoDB" id="4336274at2"/>
<evidence type="ECO:0000313" key="2">
    <source>
        <dbReference type="EMBL" id="AZK46524.1"/>
    </source>
</evidence>
<evidence type="ECO:0000313" key="3">
    <source>
        <dbReference type="Proteomes" id="UP000273145"/>
    </source>
</evidence>
<keyword evidence="1" id="KW-0472">Membrane</keyword>
<dbReference type="KEGG" id="plen:EIM92_10470"/>
<feature type="transmembrane region" description="Helical" evidence="1">
    <location>
        <begin position="171"/>
        <end position="189"/>
    </location>
</feature>
<reference evidence="2 3" key="1">
    <citation type="submission" date="2018-11" db="EMBL/GenBank/DDBJ databases">
        <title>Genome sequencing of Paenibacillus lentus DSM25539(T).</title>
        <authorList>
            <person name="Kook J.-K."/>
            <person name="Park S.-N."/>
            <person name="Lim Y.K."/>
        </authorList>
    </citation>
    <scope>NUCLEOTIDE SEQUENCE [LARGE SCALE GENOMIC DNA]</scope>
    <source>
        <strain evidence="2 3">DSM 25539</strain>
    </source>
</reference>
<feature type="transmembrane region" description="Helical" evidence="1">
    <location>
        <begin position="12"/>
        <end position="37"/>
    </location>
</feature>
<name>A0A3Q8SAY9_9BACL</name>
<keyword evidence="1" id="KW-0812">Transmembrane</keyword>
<organism evidence="2 3">
    <name type="scientific">Paenibacillus lentus</name>
    <dbReference type="NCBI Taxonomy" id="1338368"/>
    <lineage>
        <taxon>Bacteria</taxon>
        <taxon>Bacillati</taxon>
        <taxon>Bacillota</taxon>
        <taxon>Bacilli</taxon>
        <taxon>Bacillales</taxon>
        <taxon>Paenibacillaceae</taxon>
        <taxon>Paenibacillus</taxon>
    </lineage>
</organism>
<proteinExistence type="predicted"/>
<keyword evidence="3" id="KW-1185">Reference proteome</keyword>
<dbReference type="Proteomes" id="UP000273145">
    <property type="component" value="Chromosome"/>
</dbReference>
<gene>
    <name evidence="2" type="ORF">EIM92_10470</name>
</gene>
<protein>
    <submittedName>
        <fullName evidence="2">ABC transporter permease</fullName>
    </submittedName>
</protein>
<evidence type="ECO:0000256" key="1">
    <source>
        <dbReference type="SAM" id="Phobius"/>
    </source>
</evidence>
<dbReference type="RefSeq" id="WP_125082580.1">
    <property type="nucleotide sequence ID" value="NZ_CP034248.1"/>
</dbReference>
<feature type="transmembrane region" description="Helical" evidence="1">
    <location>
        <begin position="217"/>
        <end position="238"/>
    </location>
</feature>
<keyword evidence="1" id="KW-1133">Transmembrane helix</keyword>
<dbReference type="EMBL" id="CP034248">
    <property type="protein sequence ID" value="AZK46524.1"/>
    <property type="molecule type" value="Genomic_DNA"/>
</dbReference>
<dbReference type="Pfam" id="PF12730">
    <property type="entry name" value="ABC2_membrane_4"/>
    <property type="match status" value="1"/>
</dbReference>
<feature type="transmembrane region" description="Helical" evidence="1">
    <location>
        <begin position="145"/>
        <end position="164"/>
    </location>
</feature>
<sequence length="242" mass="26989">MRTLLWAERQKIRRLSFVWIAIFATVMVAVIVFLSGLTDNDGIRDIDTIGWYMAVAQPLATFFVLPAVIALLGSYMICREEQEHTIESLRLIPVNEAKLTIAKMIITLICSILFYLLLFAITFFTEAALHFSDLSIGMVMKFLKAYLLDGLCIFLAISPIIALVSHMKNGYWIALVITEFYSFIGLFTSTSNTLKALYPITAVFTISGYYDASISQVMLSCISLLFCVGLAAVILAGMNKCK</sequence>
<feature type="transmembrane region" description="Helical" evidence="1">
    <location>
        <begin position="99"/>
        <end position="125"/>
    </location>
</feature>